<evidence type="ECO:0000313" key="7">
    <source>
        <dbReference type="Proteomes" id="UP001519342"/>
    </source>
</evidence>
<keyword evidence="6" id="KW-0808">Transferase</keyword>
<evidence type="ECO:0000256" key="1">
    <source>
        <dbReference type="ARBA" id="ARBA00001933"/>
    </source>
</evidence>
<proteinExistence type="inferred from homology"/>
<dbReference type="PANTHER" id="PTHR42743">
    <property type="entry name" value="AMINO-ACID AMINOTRANSFERASE"/>
    <property type="match status" value="1"/>
</dbReference>
<dbReference type="PROSITE" id="PS00770">
    <property type="entry name" value="AA_TRANSFER_CLASS_4"/>
    <property type="match status" value="1"/>
</dbReference>
<dbReference type="InterPro" id="IPR043131">
    <property type="entry name" value="BCAT-like_N"/>
</dbReference>
<keyword evidence="7" id="KW-1185">Reference proteome</keyword>
<dbReference type="SUPFAM" id="SSF56752">
    <property type="entry name" value="D-aminoacid aminotransferase-like PLP-dependent enzymes"/>
    <property type="match status" value="1"/>
</dbReference>
<dbReference type="Proteomes" id="UP001519342">
    <property type="component" value="Unassembled WGS sequence"/>
</dbReference>
<dbReference type="InterPro" id="IPR001544">
    <property type="entry name" value="Aminotrans_IV"/>
</dbReference>
<dbReference type="EMBL" id="JAGGKS010000002">
    <property type="protein sequence ID" value="MBP1924834.1"/>
    <property type="molecule type" value="Genomic_DNA"/>
</dbReference>
<dbReference type="InterPro" id="IPR050571">
    <property type="entry name" value="Class-IV_PLP-Dep_Aminotrnsfr"/>
</dbReference>
<evidence type="ECO:0000313" key="6">
    <source>
        <dbReference type="EMBL" id="MBP1924834.1"/>
    </source>
</evidence>
<evidence type="ECO:0000256" key="2">
    <source>
        <dbReference type="ARBA" id="ARBA00009320"/>
    </source>
</evidence>
<dbReference type="PANTHER" id="PTHR42743:SF11">
    <property type="entry name" value="AMINODEOXYCHORISMATE LYASE"/>
    <property type="match status" value="1"/>
</dbReference>
<dbReference type="EC" id="2.6.1.42" evidence="6"/>
<dbReference type="CDD" id="cd00449">
    <property type="entry name" value="PLPDE_IV"/>
    <property type="match status" value="1"/>
</dbReference>
<comment type="caution">
    <text evidence="6">The sequence shown here is derived from an EMBL/GenBank/DDBJ whole genome shotgun (WGS) entry which is preliminary data.</text>
</comment>
<keyword evidence="6" id="KW-0032">Aminotransferase</keyword>
<name>A0ABS4GAX9_9FIRM</name>
<evidence type="ECO:0000256" key="5">
    <source>
        <dbReference type="RuleBase" id="RU004516"/>
    </source>
</evidence>
<dbReference type="InterPro" id="IPR018300">
    <property type="entry name" value="Aminotrans_IV_CS"/>
</dbReference>
<dbReference type="Pfam" id="PF01063">
    <property type="entry name" value="Aminotran_4"/>
    <property type="match status" value="1"/>
</dbReference>
<comment type="similarity">
    <text evidence="2 4">Belongs to the class-IV pyridoxal-phosphate-dependent aminotransferase family.</text>
</comment>
<gene>
    <name evidence="6" type="ORF">J2Z76_000691</name>
</gene>
<comment type="cofactor">
    <cofactor evidence="1 5">
        <name>pyridoxal 5'-phosphate</name>
        <dbReference type="ChEBI" id="CHEBI:597326"/>
    </cofactor>
</comment>
<protein>
    <submittedName>
        <fullName evidence="6">Branched-chain amino acid aminotransferase</fullName>
        <ecNumber evidence="6">2.6.1.42</ecNumber>
    </submittedName>
</protein>
<evidence type="ECO:0000256" key="4">
    <source>
        <dbReference type="RuleBase" id="RU004106"/>
    </source>
</evidence>
<organism evidence="6 7">
    <name type="scientific">Sedimentibacter acidaminivorans</name>
    <dbReference type="NCBI Taxonomy" id="913099"/>
    <lineage>
        <taxon>Bacteria</taxon>
        <taxon>Bacillati</taxon>
        <taxon>Bacillota</taxon>
        <taxon>Tissierellia</taxon>
        <taxon>Sedimentibacter</taxon>
    </lineage>
</organism>
<keyword evidence="3 5" id="KW-0663">Pyridoxal phosphate</keyword>
<dbReference type="Gene3D" id="3.30.470.10">
    <property type="match status" value="1"/>
</dbReference>
<dbReference type="GO" id="GO:0004084">
    <property type="term" value="F:branched-chain-amino-acid transaminase activity"/>
    <property type="evidence" value="ECO:0007669"/>
    <property type="project" value="UniProtKB-EC"/>
</dbReference>
<evidence type="ECO:0000256" key="3">
    <source>
        <dbReference type="ARBA" id="ARBA00022898"/>
    </source>
</evidence>
<dbReference type="InterPro" id="IPR043132">
    <property type="entry name" value="BCAT-like_C"/>
</dbReference>
<accession>A0ABS4GAX9</accession>
<sequence length="273" mass="31679">MINIVSENNVRNGELIAKKDIEQLLEQYNTNIYEVIRVINKKPVFLKEHFNRMKRSIELSKLNSKLQYVEYKTFIELLINENSFENCNIRVSYLKKDDETYLMYFVKSYYPPEELYEKGISVVMVTKHRKNPNIKFYESDLREGIDKILSKKNAFEAILINDDDTISEGSKSNVFFVKGDTLITSKDSSVLLGVTREKVIDVCNRNGIKVEKRDIFVREIKLLDGAFITGTSINVLPIKNIDDIVLDSSNNEIVKKVSDLYLNEVNLNINQNK</sequence>
<dbReference type="Gene3D" id="3.20.10.10">
    <property type="entry name" value="D-amino Acid Aminotransferase, subunit A, domain 2"/>
    <property type="match status" value="1"/>
</dbReference>
<dbReference type="InterPro" id="IPR036038">
    <property type="entry name" value="Aminotransferase-like"/>
</dbReference>
<dbReference type="RefSeq" id="WP_209510598.1">
    <property type="nucleotide sequence ID" value="NZ_JAGGKS010000002.1"/>
</dbReference>
<reference evidence="6 7" key="1">
    <citation type="submission" date="2021-03" db="EMBL/GenBank/DDBJ databases">
        <title>Genomic Encyclopedia of Type Strains, Phase IV (KMG-IV): sequencing the most valuable type-strain genomes for metagenomic binning, comparative biology and taxonomic classification.</title>
        <authorList>
            <person name="Goeker M."/>
        </authorList>
    </citation>
    <scope>NUCLEOTIDE SEQUENCE [LARGE SCALE GENOMIC DNA]</scope>
    <source>
        <strain evidence="6 7">DSM 24004</strain>
    </source>
</reference>